<proteinExistence type="inferred from homology"/>
<dbReference type="EMBL" id="JBHSEU010000016">
    <property type="protein sequence ID" value="MFC4539119.1"/>
    <property type="molecule type" value="Genomic_DNA"/>
</dbReference>
<keyword evidence="3" id="KW-0813">Transport</keyword>
<dbReference type="PANTHER" id="PTHR38762:SF1">
    <property type="entry name" value="CRYPTIC OUTER MEMBRANE PORIN BGLH-RELATED"/>
    <property type="match status" value="1"/>
</dbReference>
<evidence type="ECO:0000256" key="1">
    <source>
        <dbReference type="ARBA" id="ARBA00004571"/>
    </source>
</evidence>
<dbReference type="InterPro" id="IPR036998">
    <property type="entry name" value="Porin_LamB_sf"/>
</dbReference>
<evidence type="ECO:0000256" key="10">
    <source>
        <dbReference type="SAM" id="SignalP"/>
    </source>
</evidence>
<evidence type="ECO:0000256" key="7">
    <source>
        <dbReference type="ARBA" id="ARBA00023114"/>
    </source>
</evidence>
<evidence type="ECO:0000256" key="8">
    <source>
        <dbReference type="ARBA" id="ARBA00023136"/>
    </source>
</evidence>
<keyword evidence="6" id="KW-0406">Ion transport</keyword>
<dbReference type="Proteomes" id="UP001596030">
    <property type="component" value="Unassembled WGS sequence"/>
</dbReference>
<evidence type="ECO:0000256" key="3">
    <source>
        <dbReference type="ARBA" id="ARBA00022448"/>
    </source>
</evidence>
<comment type="subcellular location">
    <subcellularLocation>
        <location evidence="1">Cell outer membrane</location>
        <topology evidence="1">Multi-pass membrane protein</topology>
    </subcellularLocation>
</comment>
<organism evidence="11 12">
    <name type="scientific">Chromohalobacter sarecensis</name>
    <dbReference type="NCBI Taxonomy" id="245294"/>
    <lineage>
        <taxon>Bacteria</taxon>
        <taxon>Pseudomonadati</taxon>
        <taxon>Pseudomonadota</taxon>
        <taxon>Gammaproteobacteria</taxon>
        <taxon>Oceanospirillales</taxon>
        <taxon>Halomonadaceae</taxon>
        <taxon>Chromohalobacter</taxon>
    </lineage>
</organism>
<dbReference type="Pfam" id="PF02264">
    <property type="entry name" value="LamB"/>
    <property type="match status" value="1"/>
</dbReference>
<dbReference type="InterPro" id="IPR050286">
    <property type="entry name" value="G_neg_Bact_CarbUptk_Porin"/>
</dbReference>
<dbReference type="PROSITE" id="PS51257">
    <property type="entry name" value="PROKAR_LIPOPROTEIN"/>
    <property type="match status" value="1"/>
</dbReference>
<feature type="signal peptide" evidence="10">
    <location>
        <begin position="1"/>
        <end position="29"/>
    </location>
</feature>
<accession>A0ABV9D2W5</accession>
<evidence type="ECO:0000256" key="6">
    <source>
        <dbReference type="ARBA" id="ARBA00023065"/>
    </source>
</evidence>
<dbReference type="RefSeq" id="WP_246973986.1">
    <property type="nucleotide sequence ID" value="NZ_JAKGAN010000005.1"/>
</dbReference>
<evidence type="ECO:0000256" key="4">
    <source>
        <dbReference type="ARBA" id="ARBA00022452"/>
    </source>
</evidence>
<reference evidence="12" key="1">
    <citation type="journal article" date="2019" name="Int. J. Syst. Evol. Microbiol.">
        <title>The Global Catalogue of Microorganisms (GCM) 10K type strain sequencing project: providing services to taxonomists for standard genome sequencing and annotation.</title>
        <authorList>
            <consortium name="The Broad Institute Genomics Platform"/>
            <consortium name="The Broad Institute Genome Sequencing Center for Infectious Disease"/>
            <person name="Wu L."/>
            <person name="Ma J."/>
        </authorList>
    </citation>
    <scope>NUCLEOTIDE SEQUENCE [LARGE SCALE GENOMIC DNA]</scope>
    <source>
        <strain evidence="12">CGMCC 1.12121</strain>
    </source>
</reference>
<dbReference type="SUPFAM" id="SSF56935">
    <property type="entry name" value="Porins"/>
    <property type="match status" value="1"/>
</dbReference>
<dbReference type="CDD" id="cd01346">
    <property type="entry name" value="Maltoporin-like"/>
    <property type="match status" value="1"/>
</dbReference>
<comment type="caution">
    <text evidence="11">The sequence shown here is derived from an EMBL/GenBank/DDBJ whole genome shotgun (WGS) entry which is preliminary data.</text>
</comment>
<keyword evidence="12" id="KW-1185">Reference proteome</keyword>
<evidence type="ECO:0000313" key="11">
    <source>
        <dbReference type="EMBL" id="MFC4539119.1"/>
    </source>
</evidence>
<evidence type="ECO:0000256" key="5">
    <source>
        <dbReference type="ARBA" id="ARBA00022692"/>
    </source>
</evidence>
<keyword evidence="4" id="KW-1134">Transmembrane beta strand</keyword>
<gene>
    <name evidence="11" type="ORF">ACFO0U_10065</name>
</gene>
<dbReference type="PANTHER" id="PTHR38762">
    <property type="entry name" value="CRYPTIC OUTER MEMBRANE PORIN BGLH-RELATED"/>
    <property type="match status" value="1"/>
</dbReference>
<keyword evidence="10" id="KW-0732">Signal</keyword>
<evidence type="ECO:0000256" key="2">
    <source>
        <dbReference type="ARBA" id="ARBA00007055"/>
    </source>
</evidence>
<keyword evidence="5" id="KW-0812">Transmembrane</keyword>
<comment type="similarity">
    <text evidence="2">Belongs to the porin LamB (TC 1.B.3) family.</text>
</comment>
<dbReference type="InterPro" id="IPR003192">
    <property type="entry name" value="Porin_LamB"/>
</dbReference>
<protein>
    <submittedName>
        <fullName evidence="11">Maltoporin</fullName>
    </submittedName>
</protein>
<dbReference type="NCBIfam" id="NF006860">
    <property type="entry name" value="PRK09360.1"/>
    <property type="match status" value="1"/>
</dbReference>
<name>A0ABV9D2W5_9GAMM</name>
<evidence type="ECO:0000256" key="9">
    <source>
        <dbReference type="ARBA" id="ARBA00023237"/>
    </source>
</evidence>
<feature type="chain" id="PRO_5045849357" evidence="10">
    <location>
        <begin position="30"/>
        <end position="459"/>
    </location>
</feature>
<keyword evidence="9" id="KW-0998">Cell outer membrane</keyword>
<keyword evidence="8" id="KW-0472">Membrane</keyword>
<dbReference type="Gene3D" id="2.40.170.10">
    <property type="entry name" value="Porin, LamB type"/>
    <property type="match status" value="1"/>
</dbReference>
<keyword evidence="7" id="KW-0626">Porin</keyword>
<evidence type="ECO:0000313" key="12">
    <source>
        <dbReference type="Proteomes" id="UP001596030"/>
    </source>
</evidence>
<sequence length="459" mass="50570">MKVSRQFTRRPLLAALIGASCVMPALAHADINPNFFGYARSGIGSTAGGGSQTCFKAAGAPAKYRLGNECETYAELGLGANLFDQQGTTFDFSSRVAYVTSQANDDESLKDDDNNIALREMFVTGTNAVSGLPDGSTLWAGKRFYKRHDIHMNDYYYWDVSGPGVGISDIDMGTGKLSLAWVRSTGSDGDNLPDEDQRLSDDTVDVRWTDIPTNPGGSLQLGVDYGRSSLPEWQEDYYDNNSDIDYDEGDKGWMGTIEHTQSNWFGGSNTVALQYATDGIITSDGNAVGRGSGSLEQEGDMWRVLDHGHVWLMPDKLDLLYTAIYEDKNMDDDSGRKWFSAGVRPVYYWNDIMSTAVELGYDHIEPQSNVTGYDGGDHHVTKLTLAQQWSAGRGAMVRPTIRLFATYAKWNGDAYQQQLDEDNYRQAHALDTGSGPNNVDFNDTDGVTFGAQMEVWWGS</sequence>